<evidence type="ECO:0000256" key="1">
    <source>
        <dbReference type="SAM" id="MobiDB-lite"/>
    </source>
</evidence>
<dbReference type="Proteomes" id="UP001151752">
    <property type="component" value="Chromosome 13"/>
</dbReference>
<organism evidence="2 3">
    <name type="scientific">Salix koriyanagi</name>
    <dbReference type="NCBI Taxonomy" id="2511006"/>
    <lineage>
        <taxon>Eukaryota</taxon>
        <taxon>Viridiplantae</taxon>
        <taxon>Streptophyta</taxon>
        <taxon>Embryophyta</taxon>
        <taxon>Tracheophyta</taxon>
        <taxon>Spermatophyta</taxon>
        <taxon>Magnoliopsida</taxon>
        <taxon>eudicotyledons</taxon>
        <taxon>Gunneridae</taxon>
        <taxon>Pentapetalae</taxon>
        <taxon>rosids</taxon>
        <taxon>fabids</taxon>
        <taxon>Malpighiales</taxon>
        <taxon>Salicaceae</taxon>
        <taxon>Saliceae</taxon>
        <taxon>Salix</taxon>
    </lineage>
</organism>
<reference evidence="2" key="1">
    <citation type="submission" date="2022-11" db="EMBL/GenBank/DDBJ databases">
        <authorList>
            <person name="Hyden B.L."/>
            <person name="Feng K."/>
            <person name="Yates T."/>
            <person name="Jawdy S."/>
            <person name="Smart L.B."/>
            <person name="Muchero W."/>
        </authorList>
    </citation>
    <scope>NUCLEOTIDE SEQUENCE</scope>
    <source>
        <tissue evidence="2">Shoot tip</tissue>
    </source>
</reference>
<keyword evidence="3" id="KW-1185">Reference proteome</keyword>
<feature type="compositionally biased region" description="Basic residues" evidence="1">
    <location>
        <begin position="66"/>
        <end position="86"/>
    </location>
</feature>
<gene>
    <name evidence="2" type="ORF">OIU74_026179</name>
</gene>
<comment type="caution">
    <text evidence="2">The sequence shown here is derived from an EMBL/GenBank/DDBJ whole genome shotgun (WGS) entry which is preliminary data.</text>
</comment>
<accession>A0A9Q0W064</accession>
<reference evidence="2" key="2">
    <citation type="journal article" date="2023" name="Int. J. Mol. Sci.">
        <title>De Novo Assembly and Annotation of 11 Diverse Shrub Willow (Salix) Genomes Reveals Novel Gene Organization in Sex-Linked Regions.</title>
        <authorList>
            <person name="Hyden B."/>
            <person name="Feng K."/>
            <person name="Yates T.B."/>
            <person name="Jawdy S."/>
            <person name="Cereghino C."/>
            <person name="Smart L.B."/>
            <person name="Muchero W."/>
        </authorList>
    </citation>
    <scope>NUCLEOTIDE SEQUENCE</scope>
    <source>
        <tissue evidence="2">Shoot tip</tissue>
    </source>
</reference>
<feature type="compositionally biased region" description="Low complexity" evidence="1">
    <location>
        <begin position="87"/>
        <end position="97"/>
    </location>
</feature>
<feature type="compositionally biased region" description="Basic and acidic residues" evidence="1">
    <location>
        <begin position="131"/>
        <end position="143"/>
    </location>
</feature>
<name>A0A9Q0W064_9ROSI</name>
<dbReference type="EMBL" id="JAPFFM010000007">
    <property type="protein sequence ID" value="KAJ6756878.1"/>
    <property type="molecule type" value="Genomic_DNA"/>
</dbReference>
<proteinExistence type="predicted"/>
<evidence type="ECO:0000313" key="2">
    <source>
        <dbReference type="EMBL" id="KAJ6756878.1"/>
    </source>
</evidence>
<feature type="region of interest" description="Disordered" evidence="1">
    <location>
        <begin position="35"/>
        <end position="165"/>
    </location>
</feature>
<protein>
    <submittedName>
        <fullName evidence="2">Uncharacterized protein</fullName>
    </submittedName>
</protein>
<sequence>MTLIALLFRGLPPWPGLVGRARWRVPMGPAAGLGSAVQREESGGGVDGPICSPRDRRPDFPPAKTRLSKTTHARALRPAPGHRCRRAAAPGPLGARAWSPTRPPPARDRPWGAGTGDRASAALGHGSPPPRGDRAAAHAREAGRAAGARAPAAPPPARDELGTCA</sequence>
<dbReference type="AlphaFoldDB" id="A0A9Q0W064"/>
<evidence type="ECO:0000313" key="3">
    <source>
        <dbReference type="Proteomes" id="UP001151752"/>
    </source>
</evidence>